<name>A0A1U7NVL6_9DEIO</name>
<keyword evidence="2" id="KW-1185">Reference proteome</keyword>
<dbReference type="EMBL" id="MSTI01000117">
    <property type="protein sequence ID" value="OLV16959.1"/>
    <property type="molecule type" value="Genomic_DNA"/>
</dbReference>
<organism evidence="1 2">
    <name type="scientific">Deinococcus marmoris</name>
    <dbReference type="NCBI Taxonomy" id="249408"/>
    <lineage>
        <taxon>Bacteria</taxon>
        <taxon>Thermotogati</taxon>
        <taxon>Deinococcota</taxon>
        <taxon>Deinococci</taxon>
        <taxon>Deinococcales</taxon>
        <taxon>Deinococcaceae</taxon>
        <taxon>Deinococcus</taxon>
    </lineage>
</organism>
<protein>
    <submittedName>
        <fullName evidence="1">Uncharacterized protein</fullName>
    </submittedName>
</protein>
<dbReference type="Proteomes" id="UP000186607">
    <property type="component" value="Unassembled WGS sequence"/>
</dbReference>
<proteinExistence type="predicted"/>
<sequence>MTQRKFWLVQELSWAVLVRDDGVGIKPQYGDRMFTVR</sequence>
<dbReference type="AlphaFoldDB" id="A0A1U7NVL6"/>
<gene>
    <name evidence="1" type="ORF">BOO71_0010246</name>
</gene>
<accession>A0A1U7NVL6</accession>
<evidence type="ECO:0000313" key="2">
    <source>
        <dbReference type="Proteomes" id="UP000186607"/>
    </source>
</evidence>
<reference evidence="1 2" key="1">
    <citation type="submission" date="2017-01" db="EMBL/GenBank/DDBJ databases">
        <title>Genome Analysis of Deinococcus marmoris KOPRI26562.</title>
        <authorList>
            <person name="Kim J.H."/>
            <person name="Oh H.-M."/>
        </authorList>
    </citation>
    <scope>NUCLEOTIDE SEQUENCE [LARGE SCALE GENOMIC DNA]</scope>
    <source>
        <strain evidence="1 2">KOPRI26562</strain>
    </source>
</reference>
<evidence type="ECO:0000313" key="1">
    <source>
        <dbReference type="EMBL" id="OLV16959.1"/>
    </source>
</evidence>
<comment type="caution">
    <text evidence="1">The sequence shown here is derived from an EMBL/GenBank/DDBJ whole genome shotgun (WGS) entry which is preliminary data.</text>
</comment>